<proteinExistence type="predicted"/>
<dbReference type="PANTHER" id="PTHR24394:SF29">
    <property type="entry name" value="MYONEURIN"/>
    <property type="match status" value="1"/>
</dbReference>
<evidence type="ECO:0000256" key="6">
    <source>
        <dbReference type="ARBA" id="ARBA00023242"/>
    </source>
</evidence>
<protein>
    <submittedName>
        <fullName evidence="12">AAEL009208-PA</fullName>
    </submittedName>
</protein>
<dbReference type="Gene3D" id="3.40.1800.20">
    <property type="match status" value="1"/>
</dbReference>
<feature type="region of interest" description="Disordered" evidence="9">
    <location>
        <begin position="252"/>
        <end position="309"/>
    </location>
</feature>
<dbReference type="InterPro" id="IPR013087">
    <property type="entry name" value="Znf_C2H2_type"/>
</dbReference>
<feature type="compositionally biased region" description="Low complexity" evidence="9">
    <location>
        <begin position="339"/>
        <end position="362"/>
    </location>
</feature>
<feature type="region of interest" description="Disordered" evidence="9">
    <location>
        <begin position="90"/>
        <end position="148"/>
    </location>
</feature>
<dbReference type="InterPro" id="IPR036236">
    <property type="entry name" value="Znf_C2H2_sf"/>
</dbReference>
<dbReference type="InterPro" id="IPR012934">
    <property type="entry name" value="Znf_AD"/>
</dbReference>
<dbReference type="AlphaFoldDB" id="Q16WJ1"/>
<keyword evidence="4 7" id="KW-0863">Zinc-finger</keyword>
<keyword evidence="6" id="KW-0539">Nucleus</keyword>
<evidence type="ECO:0000256" key="8">
    <source>
        <dbReference type="PROSITE-ProRule" id="PRU01263"/>
    </source>
</evidence>
<organism evidence="12 13">
    <name type="scientific">Aedes aegypti</name>
    <name type="common">Yellowfever mosquito</name>
    <name type="synonym">Culex aegypti</name>
    <dbReference type="NCBI Taxonomy" id="7159"/>
    <lineage>
        <taxon>Eukaryota</taxon>
        <taxon>Metazoa</taxon>
        <taxon>Ecdysozoa</taxon>
        <taxon>Arthropoda</taxon>
        <taxon>Hexapoda</taxon>
        <taxon>Insecta</taxon>
        <taxon>Pterygota</taxon>
        <taxon>Neoptera</taxon>
        <taxon>Endopterygota</taxon>
        <taxon>Diptera</taxon>
        <taxon>Nematocera</taxon>
        <taxon>Culicoidea</taxon>
        <taxon>Culicidae</taxon>
        <taxon>Culicinae</taxon>
        <taxon>Aedini</taxon>
        <taxon>Aedes</taxon>
        <taxon>Stegomyia</taxon>
    </lineage>
</organism>
<dbReference type="PROSITE" id="PS00028">
    <property type="entry name" value="ZINC_FINGER_C2H2_1"/>
    <property type="match status" value="2"/>
</dbReference>
<feature type="binding site" evidence="8">
    <location>
        <position position="62"/>
    </location>
    <ligand>
        <name>Zn(2+)</name>
        <dbReference type="ChEBI" id="CHEBI:29105"/>
    </ligand>
</feature>
<keyword evidence="2 8" id="KW-0479">Metal-binding</keyword>
<dbReference type="Gene3D" id="3.30.160.60">
    <property type="entry name" value="Classic Zinc Finger"/>
    <property type="match status" value="2"/>
</dbReference>
<keyword evidence="5 8" id="KW-0862">Zinc</keyword>
<dbReference type="Pfam" id="PF07776">
    <property type="entry name" value="zf-AD"/>
    <property type="match status" value="1"/>
</dbReference>
<dbReference type="SUPFAM" id="SSF57667">
    <property type="entry name" value="beta-beta-alpha zinc fingers"/>
    <property type="match status" value="1"/>
</dbReference>
<feature type="binding site" evidence="8">
    <location>
        <position position="65"/>
    </location>
    <ligand>
        <name>Zn(2+)</name>
        <dbReference type="ChEBI" id="CHEBI:29105"/>
    </ligand>
</feature>
<dbReference type="SMART" id="SM00868">
    <property type="entry name" value="zf-AD"/>
    <property type="match status" value="1"/>
</dbReference>
<evidence type="ECO:0000256" key="5">
    <source>
        <dbReference type="ARBA" id="ARBA00022833"/>
    </source>
</evidence>
<evidence type="ECO:0000259" key="10">
    <source>
        <dbReference type="PROSITE" id="PS50157"/>
    </source>
</evidence>
<dbReference type="Proteomes" id="UP000682892">
    <property type="component" value="Unassembled WGS sequence"/>
</dbReference>
<evidence type="ECO:0000256" key="9">
    <source>
        <dbReference type="SAM" id="MobiDB-lite"/>
    </source>
</evidence>
<accession>Q16WJ1</accession>
<dbReference type="eggNOG" id="KOG1721">
    <property type="taxonomic scope" value="Eukaryota"/>
</dbReference>
<dbReference type="Pfam" id="PF13912">
    <property type="entry name" value="zf-C2H2_6"/>
    <property type="match status" value="2"/>
</dbReference>
<dbReference type="EMBL" id="CH477564">
    <property type="protein sequence ID" value="EAT38948.1"/>
    <property type="molecule type" value="Genomic_DNA"/>
</dbReference>
<dbReference type="PhylomeDB" id="Q16WJ1"/>
<reference evidence="12" key="1">
    <citation type="submission" date="2005-10" db="EMBL/GenBank/DDBJ databases">
        <authorList>
            <person name="Loftus B.J."/>
            <person name="Nene V.M."/>
            <person name="Hannick L.I."/>
            <person name="Bidwell S."/>
            <person name="Haas B."/>
            <person name="Amedeo P."/>
            <person name="Orvis J."/>
            <person name="Wortman J.R."/>
            <person name="White O.R."/>
            <person name="Salzberg S."/>
            <person name="Shumway M."/>
            <person name="Koo H."/>
            <person name="Zhao Y."/>
            <person name="Holmes M."/>
            <person name="Miller J."/>
            <person name="Schatz M."/>
            <person name="Pop M."/>
            <person name="Pai G."/>
            <person name="Utterback T."/>
            <person name="Rogers Y.-H."/>
            <person name="Kravitz S."/>
            <person name="Fraser C.M."/>
        </authorList>
    </citation>
    <scope>NUCLEOTIDE SEQUENCE</scope>
    <source>
        <strain evidence="12">Liverpool</strain>
    </source>
</reference>
<comment type="subcellular location">
    <subcellularLocation>
        <location evidence="1">Nucleus</location>
    </subcellularLocation>
</comment>
<feature type="compositionally biased region" description="Basic and acidic residues" evidence="9">
    <location>
        <begin position="296"/>
        <end position="307"/>
    </location>
</feature>
<feature type="binding site" evidence="8">
    <location>
        <position position="18"/>
    </location>
    <ligand>
        <name>Zn(2+)</name>
        <dbReference type="ChEBI" id="CHEBI:29105"/>
    </ligand>
</feature>
<keyword evidence="3" id="KW-0677">Repeat</keyword>
<evidence type="ECO:0000256" key="3">
    <source>
        <dbReference type="ARBA" id="ARBA00022737"/>
    </source>
</evidence>
<evidence type="ECO:0000256" key="1">
    <source>
        <dbReference type="ARBA" id="ARBA00004123"/>
    </source>
</evidence>
<sequence>MEQEAAVPADVEGRCRLCFSMEDLTCSLFQPGGEPSREVIDMILECTSIRITLAEDYPSKVCEKCLETLDKFHHYRKRCLQNDKILKSHRGSKAKLAQEQRPPGPVQVKQEPEHQDDFQGVAEDDAALPEPPEPDQHTQAVKQEDPGGCSSILRSILLQSRESGRAASTASAEHDQEQDNLSAIAAHPSEDEDHKDLAPKEEQSQLPPAQASLLQQMLLQQQGFPTRETHSPAHPGPSHLEASPSLLKRMLLEGGSGSNQDRQSPLEGPSTLNHRPPTRTEQQQEPPPINHQQHHHHDENHNEEHSETPLASQLRAILLQHRAAAAAVAAAASTTTTTTTVSTNSTSQHEQQQQQQQQQQAQLEKPEVSYLRSLFMRNDSDGGNEDSEGELTVDPNEQANREMLLSMFQELQARNEQNSDDTDDSEDRAFDYRIPSVRRRSSESTESRKRRRMDFTCLLCVPQADNAAGAAAEDDEESRQIELLERRSYACYICGADQNNLQQLKEHLLLAHQDRIRSRGRAKERPKPLINCNFCSRQFRSQFAYGEHLRTHTGERPFPCDQCDKRFPRRFQLLGHLYNVHKQSWVADESKAKFVKK</sequence>
<evidence type="ECO:0000256" key="4">
    <source>
        <dbReference type="ARBA" id="ARBA00022771"/>
    </source>
</evidence>
<dbReference type="SMART" id="SM00355">
    <property type="entry name" value="ZnF_C2H2"/>
    <property type="match status" value="3"/>
</dbReference>
<dbReference type="VEuPathDB" id="VectorBase:AAEL009208"/>
<dbReference type="PROSITE" id="PS51915">
    <property type="entry name" value="ZAD"/>
    <property type="match status" value="1"/>
</dbReference>
<evidence type="ECO:0000256" key="7">
    <source>
        <dbReference type="PROSITE-ProRule" id="PRU00042"/>
    </source>
</evidence>
<dbReference type="FunFam" id="3.30.160.60:FF:002681">
    <property type="entry name" value="Zinc finger protein 568-like Protein"/>
    <property type="match status" value="1"/>
</dbReference>
<evidence type="ECO:0000259" key="11">
    <source>
        <dbReference type="PROSITE" id="PS51915"/>
    </source>
</evidence>
<evidence type="ECO:0000256" key="2">
    <source>
        <dbReference type="ARBA" id="ARBA00022723"/>
    </source>
</evidence>
<evidence type="ECO:0000313" key="12">
    <source>
        <dbReference type="EMBL" id="EAT38948.1"/>
    </source>
</evidence>
<feature type="domain" description="C2H2-type" evidence="10">
    <location>
        <begin position="530"/>
        <end position="557"/>
    </location>
</feature>
<reference evidence="12" key="3">
    <citation type="submission" date="2012-09" db="EMBL/GenBank/DDBJ databases">
        <authorList>
            <consortium name="VectorBase"/>
        </authorList>
    </citation>
    <scope>NUCLEOTIDE SEQUENCE</scope>
    <source>
        <strain evidence="12">Liverpool</strain>
    </source>
</reference>
<feature type="region of interest" description="Disordered" evidence="9">
    <location>
        <begin position="414"/>
        <end position="447"/>
    </location>
</feature>
<feature type="region of interest" description="Disordered" evidence="9">
    <location>
        <begin position="339"/>
        <end position="365"/>
    </location>
</feature>
<evidence type="ECO:0000313" key="13">
    <source>
        <dbReference type="Proteomes" id="UP000682892"/>
    </source>
</evidence>
<reference evidence="12" key="2">
    <citation type="journal article" date="2007" name="Science">
        <title>Genome sequence of Aedes aegypti, a major arbovirus vector.</title>
        <authorList>
            <person name="Nene V."/>
            <person name="Wortman J.R."/>
            <person name="Lawson D."/>
            <person name="Haas B."/>
            <person name="Kodira C."/>
            <person name="Tu Z.J."/>
            <person name="Loftus B."/>
            <person name="Xi Z."/>
            <person name="Megy K."/>
            <person name="Grabherr M."/>
            <person name="Ren Q."/>
            <person name="Zdobnov E.M."/>
            <person name="Lobo N.F."/>
            <person name="Campbell K.S."/>
            <person name="Brown S.E."/>
            <person name="Bonaldo M.F."/>
            <person name="Zhu J."/>
            <person name="Sinkins S.P."/>
            <person name="Hogenkamp D.G."/>
            <person name="Amedeo P."/>
            <person name="Arensburger P."/>
            <person name="Atkinson P.W."/>
            <person name="Bidwell S."/>
            <person name="Biedler J."/>
            <person name="Birney E."/>
            <person name="Bruggner R.V."/>
            <person name="Costas J."/>
            <person name="Coy M.R."/>
            <person name="Crabtree J."/>
            <person name="Crawford M."/>
            <person name="Debruyn B."/>
            <person name="Decaprio D."/>
            <person name="Eiglmeier K."/>
            <person name="Eisenstadt E."/>
            <person name="El-Dorry H."/>
            <person name="Gelbart W.M."/>
            <person name="Gomes S.L."/>
            <person name="Hammond M."/>
            <person name="Hannick L.I."/>
            <person name="Hogan J.R."/>
            <person name="Holmes M.H."/>
            <person name="Jaffe D."/>
            <person name="Johnston J.S."/>
            <person name="Kennedy R.C."/>
            <person name="Koo H."/>
            <person name="Kravitz S."/>
            <person name="Kriventseva E.V."/>
            <person name="Kulp D."/>
            <person name="Labutti K."/>
            <person name="Lee E."/>
            <person name="Li S."/>
            <person name="Lovin D.D."/>
            <person name="Mao C."/>
            <person name="Mauceli E."/>
            <person name="Menck C.F."/>
            <person name="Miller J.R."/>
            <person name="Montgomery P."/>
            <person name="Mori A."/>
            <person name="Nascimento A.L."/>
            <person name="Naveira H.F."/>
            <person name="Nusbaum C."/>
            <person name="O'leary S."/>
            <person name="Orvis J."/>
            <person name="Pertea M."/>
            <person name="Quesneville H."/>
            <person name="Reidenbach K.R."/>
            <person name="Rogers Y.H."/>
            <person name="Roth C.W."/>
            <person name="Schneider J.R."/>
            <person name="Schatz M."/>
            <person name="Shumway M."/>
            <person name="Stanke M."/>
            <person name="Stinson E.O."/>
            <person name="Tubio J.M."/>
            <person name="Vanzee J.P."/>
            <person name="Verjovski-Almeida S."/>
            <person name="Werner D."/>
            <person name="White O."/>
            <person name="Wyder S."/>
            <person name="Zeng Q."/>
            <person name="Zhao Q."/>
            <person name="Zhao Y."/>
            <person name="Hill C.A."/>
            <person name="Raikhel A.S."/>
            <person name="Soares M.B."/>
            <person name="Knudson D.L."/>
            <person name="Lee N.H."/>
            <person name="Galagan J."/>
            <person name="Salzberg S.L."/>
            <person name="Paulsen I.T."/>
            <person name="Dimopoulos G."/>
            <person name="Collins F.H."/>
            <person name="Birren B."/>
            <person name="Fraser-Liggett C.M."/>
            <person name="Severson D.W."/>
        </authorList>
    </citation>
    <scope>NUCLEOTIDE SEQUENCE [LARGE SCALE GENOMIC DNA]</scope>
    <source>
        <strain evidence="12">Liverpool</strain>
    </source>
</reference>
<dbReference type="GO" id="GO:0000981">
    <property type="term" value="F:DNA-binding transcription factor activity, RNA polymerase II-specific"/>
    <property type="evidence" value="ECO:0007669"/>
    <property type="project" value="TreeGrafter"/>
</dbReference>
<name>Q16WJ1_AEDAE</name>
<dbReference type="GO" id="GO:0008270">
    <property type="term" value="F:zinc ion binding"/>
    <property type="evidence" value="ECO:0007669"/>
    <property type="project" value="UniProtKB-UniRule"/>
</dbReference>
<gene>
    <name evidence="12" type="ORF">AaeL_AAEL009208</name>
</gene>
<dbReference type="PROSITE" id="PS50157">
    <property type="entry name" value="ZINC_FINGER_C2H2_2"/>
    <property type="match status" value="2"/>
</dbReference>
<feature type="domain" description="ZAD" evidence="11">
    <location>
        <begin position="13"/>
        <end position="89"/>
    </location>
</feature>
<dbReference type="PANTHER" id="PTHR24394">
    <property type="entry name" value="ZINC FINGER PROTEIN"/>
    <property type="match status" value="1"/>
</dbReference>
<dbReference type="OMA" id="CEICARQ"/>
<dbReference type="GO" id="GO:0005634">
    <property type="term" value="C:nucleus"/>
    <property type="evidence" value="ECO:0007669"/>
    <property type="project" value="UniProtKB-SubCell"/>
</dbReference>
<feature type="binding site" evidence="8">
    <location>
        <position position="15"/>
    </location>
    <ligand>
        <name>Zn(2+)</name>
        <dbReference type="ChEBI" id="CHEBI:29105"/>
    </ligand>
</feature>
<feature type="domain" description="C2H2-type" evidence="10">
    <location>
        <begin position="558"/>
        <end position="581"/>
    </location>
</feature>
<dbReference type="SUPFAM" id="SSF57716">
    <property type="entry name" value="Glucocorticoid receptor-like (DNA-binding domain)"/>
    <property type="match status" value="1"/>
</dbReference>